<sequence>MHEAVELWGGPECTINRVGDGFSDQFARSGHDRRLDDIDRFADLGLRTLRYPLLWERIAPARPDACDWRWADAAMAALARRGVRVIAGLVHHGSGPRYTSLLDDAGFAAGLARHARAVAERYPEIGDWTPVNEPLTTARFSALYGHWYPHARAEPEFWRALLNQIDGVRLAMRAVRAINPRARLIQTDDLGRTYATAALRDQAAFDNLRRWASWDLLTGRVTKDHPLWARLARYGLASRLAAIADDPCPPDLIGINHYLTSDRFLDHRLHRYPARSHGGSDTHRYADVEAIRVLEPAPPGLAGALGEAWARYGIPLAITEAHNGCTREEQLRWLVEAWDSAVRLRGAGVDVRAVTVWSLLGSHGWNTLLTSPGLYEPGVFDLSGGTPRPTALAGLVRALAEGAAPPPLAGGAGWWRRPLRLEHPPVPRPAPLAEHRPPAPRPAPPPMLLLGGDSAIGRAIRTACAVRGLAVTAIATADLDAALAASPSPLALIDASPAAAGVGAAEGLAPAALVACAAAAADRLARAAARGVPSLSFTTDLVFAPVADAAEACDEQARPRPATRYGALHAEIDRRVARLAGQHLRIRHGPLLDPAAPPAWLGALRDGAAVALSDSGLVSPAHLPDLVRTALDLLEDDAGGSWHLCHAPALSWAGLGRRLARATGADPALVRATAAPAPAGAPLASRRGAPLPPLDDALAAFAAALAPAPAARRAA</sequence>
<evidence type="ECO:0000259" key="1">
    <source>
        <dbReference type="Pfam" id="PF04321"/>
    </source>
</evidence>
<organism evidence="2 3">
    <name type="scientific">Sphingomonas morindae</name>
    <dbReference type="NCBI Taxonomy" id="1541170"/>
    <lineage>
        <taxon>Bacteria</taxon>
        <taxon>Pseudomonadati</taxon>
        <taxon>Pseudomonadota</taxon>
        <taxon>Alphaproteobacteria</taxon>
        <taxon>Sphingomonadales</taxon>
        <taxon>Sphingomonadaceae</taxon>
        <taxon>Sphingomonas</taxon>
    </lineage>
</organism>
<dbReference type="Gene3D" id="3.20.20.80">
    <property type="entry name" value="Glycosidases"/>
    <property type="match status" value="1"/>
</dbReference>
<accession>A0ABY4XDJ8</accession>
<feature type="domain" description="RmlD-like substrate binding" evidence="1">
    <location>
        <begin position="447"/>
        <end position="685"/>
    </location>
</feature>
<dbReference type="EMBL" id="CP084931">
    <property type="protein sequence ID" value="USI74998.1"/>
    <property type="molecule type" value="Genomic_DNA"/>
</dbReference>
<dbReference type="SUPFAM" id="SSF51445">
    <property type="entry name" value="(Trans)glycosidases"/>
    <property type="match status" value="1"/>
</dbReference>
<gene>
    <name evidence="2" type="ORF">LHA26_17685</name>
</gene>
<dbReference type="Gene3D" id="3.40.50.720">
    <property type="entry name" value="NAD(P)-binding Rossmann-like Domain"/>
    <property type="match status" value="1"/>
</dbReference>
<dbReference type="Pfam" id="PF04321">
    <property type="entry name" value="RmlD_sub_bind"/>
    <property type="match status" value="1"/>
</dbReference>
<dbReference type="InterPro" id="IPR036291">
    <property type="entry name" value="NAD(P)-bd_dom_sf"/>
</dbReference>
<name>A0ABY4XDJ8_9SPHN</name>
<protein>
    <submittedName>
        <fullName evidence="2">Sugar nucleotide-binding protein</fullName>
    </submittedName>
</protein>
<dbReference type="RefSeq" id="WP_252168812.1">
    <property type="nucleotide sequence ID" value="NZ_CP084931.1"/>
</dbReference>
<proteinExistence type="predicted"/>
<evidence type="ECO:0000313" key="2">
    <source>
        <dbReference type="EMBL" id="USI74998.1"/>
    </source>
</evidence>
<dbReference type="SUPFAM" id="SSF51735">
    <property type="entry name" value="NAD(P)-binding Rossmann-fold domains"/>
    <property type="match status" value="1"/>
</dbReference>
<evidence type="ECO:0000313" key="3">
    <source>
        <dbReference type="Proteomes" id="UP001056937"/>
    </source>
</evidence>
<dbReference type="InterPro" id="IPR017853">
    <property type="entry name" value="GH"/>
</dbReference>
<reference evidence="2" key="1">
    <citation type="journal article" date="2022" name="Toxins">
        <title>Genomic Analysis of Sphingopyxis sp. USTB-05 for Biodegrading Cyanobacterial Hepatotoxins.</title>
        <authorList>
            <person name="Liu C."/>
            <person name="Xu Q."/>
            <person name="Zhao Z."/>
            <person name="Zhang H."/>
            <person name="Liu X."/>
            <person name="Yin C."/>
            <person name="Liu Y."/>
            <person name="Yan H."/>
        </authorList>
    </citation>
    <scope>NUCLEOTIDE SEQUENCE</scope>
    <source>
        <strain evidence="2">NBD5</strain>
    </source>
</reference>
<dbReference type="Proteomes" id="UP001056937">
    <property type="component" value="Chromosome 2"/>
</dbReference>
<keyword evidence="3" id="KW-1185">Reference proteome</keyword>
<dbReference type="InterPro" id="IPR029903">
    <property type="entry name" value="RmlD-like-bd"/>
</dbReference>